<evidence type="ECO:0000259" key="10">
    <source>
        <dbReference type="Pfam" id="PF02518"/>
    </source>
</evidence>
<evidence type="ECO:0000256" key="4">
    <source>
        <dbReference type="ARBA" id="ARBA00022679"/>
    </source>
</evidence>
<dbReference type="OrthoDB" id="227596at2"/>
<keyword evidence="4" id="KW-0808">Transferase</keyword>
<keyword evidence="6 12" id="KW-0418">Kinase</keyword>
<dbReference type="AlphaFoldDB" id="A0A562VCE4"/>
<keyword evidence="5" id="KW-0547">Nucleotide-binding</keyword>
<keyword evidence="7" id="KW-0067">ATP-binding</keyword>
<dbReference type="SUPFAM" id="SSF55874">
    <property type="entry name" value="ATPase domain of HSP90 chaperone/DNA topoisomerase II/histidine kinase"/>
    <property type="match status" value="1"/>
</dbReference>
<dbReference type="Gene3D" id="1.20.5.1930">
    <property type="match status" value="1"/>
</dbReference>
<evidence type="ECO:0000256" key="1">
    <source>
        <dbReference type="ARBA" id="ARBA00000085"/>
    </source>
</evidence>
<dbReference type="CDD" id="cd16917">
    <property type="entry name" value="HATPase_UhpB-NarQ-NarX-like"/>
    <property type="match status" value="1"/>
</dbReference>
<protein>
    <recommendedName>
        <fullName evidence="2">histidine kinase</fullName>
        <ecNumber evidence="2">2.7.13.3</ecNumber>
    </recommendedName>
</protein>
<dbReference type="GO" id="GO:0016020">
    <property type="term" value="C:membrane"/>
    <property type="evidence" value="ECO:0007669"/>
    <property type="project" value="InterPro"/>
</dbReference>
<feature type="coiled-coil region" evidence="9">
    <location>
        <begin position="245"/>
        <end position="279"/>
    </location>
</feature>
<dbReference type="EC" id="2.7.13.3" evidence="2"/>
<dbReference type="Proteomes" id="UP000321617">
    <property type="component" value="Unassembled WGS sequence"/>
</dbReference>
<evidence type="ECO:0000256" key="7">
    <source>
        <dbReference type="ARBA" id="ARBA00022840"/>
    </source>
</evidence>
<feature type="domain" description="Histidine kinase/HSP90-like ATPase" evidence="10">
    <location>
        <begin position="394"/>
        <end position="480"/>
    </location>
</feature>
<evidence type="ECO:0000256" key="5">
    <source>
        <dbReference type="ARBA" id="ARBA00022741"/>
    </source>
</evidence>
<keyword evidence="13" id="KW-1185">Reference proteome</keyword>
<keyword evidence="3" id="KW-0597">Phosphoprotein</keyword>
<reference evidence="12 13" key="1">
    <citation type="journal article" date="2013" name="Stand. Genomic Sci.">
        <title>Genomic Encyclopedia of Type Strains, Phase I: The one thousand microbial genomes (KMG-I) project.</title>
        <authorList>
            <person name="Kyrpides N.C."/>
            <person name="Woyke T."/>
            <person name="Eisen J.A."/>
            <person name="Garrity G."/>
            <person name="Lilburn T.G."/>
            <person name="Beck B.J."/>
            <person name="Whitman W.B."/>
            <person name="Hugenholtz P."/>
            <person name="Klenk H.P."/>
        </authorList>
    </citation>
    <scope>NUCLEOTIDE SEQUENCE [LARGE SCALE GENOMIC DNA]</scope>
    <source>
        <strain evidence="12 13">DSM 45044</strain>
    </source>
</reference>
<dbReference type="PANTHER" id="PTHR24421">
    <property type="entry name" value="NITRATE/NITRITE SENSOR PROTEIN NARX-RELATED"/>
    <property type="match status" value="1"/>
</dbReference>
<feature type="domain" description="Signal transduction histidine kinase subgroup 3 dimerisation and phosphoacceptor" evidence="11">
    <location>
        <begin position="277"/>
        <end position="339"/>
    </location>
</feature>
<keyword evidence="9" id="KW-0175">Coiled coil</keyword>
<sequence>MAGAAGRASADGGISGTVTGAIATAGSPRGVVRWCTGWGVRADAGGPAVHENERVRKVFAGRDPVAELVGSLRPSGPPPRPTVRGRLFDVSVAVVLWLLAVLAAEEDDAPQRVEGADAPSEVHTGRPEPFLPIEEGPTGWPLLMVAVVAPLVLRRRLPLAMLWTVMAVAPFVADYDAVLRLSFYCCVVTAYSAAVYSPHRIPALLSLPLAAFLYTRTGESAVPTIPDDTVPFLILVPIAVAADGLRRWRRRADTHRERLTAMERDREAALRAAAEQERARIARELHDVVTHSVSVMVIQAGAARKVMDTTPDRAREALLAVEAGGRAAMSELRHVMGLLTAVPGEDDSRELSPQPDLNRLTGLAARVREAGTPVELLVTGERRRLPPGVELAGYRVVQEALTNTVKHAAGAEARVVVDYGADRLRLEVTDSGGDTATDVKRGDGRGLLGLSERLGVYGGTLAAGPRPLGGYRVEAVIPLEVP</sequence>
<dbReference type="InterPro" id="IPR003594">
    <property type="entry name" value="HATPase_dom"/>
</dbReference>
<organism evidence="12 13">
    <name type="scientific">Stackebrandtia albiflava</name>
    <dbReference type="NCBI Taxonomy" id="406432"/>
    <lineage>
        <taxon>Bacteria</taxon>
        <taxon>Bacillati</taxon>
        <taxon>Actinomycetota</taxon>
        <taxon>Actinomycetes</taxon>
        <taxon>Glycomycetales</taxon>
        <taxon>Glycomycetaceae</taxon>
        <taxon>Stackebrandtia</taxon>
    </lineage>
</organism>
<dbReference type="InterPro" id="IPR036890">
    <property type="entry name" value="HATPase_C_sf"/>
</dbReference>
<name>A0A562VCE4_9ACTN</name>
<dbReference type="GO" id="GO:0000155">
    <property type="term" value="F:phosphorelay sensor kinase activity"/>
    <property type="evidence" value="ECO:0007669"/>
    <property type="project" value="InterPro"/>
</dbReference>
<dbReference type="Gene3D" id="3.30.565.10">
    <property type="entry name" value="Histidine kinase-like ATPase, C-terminal domain"/>
    <property type="match status" value="1"/>
</dbReference>
<dbReference type="InterPro" id="IPR011712">
    <property type="entry name" value="Sig_transdc_His_kin_sub3_dim/P"/>
</dbReference>
<gene>
    <name evidence="12" type="ORF">LX16_1274</name>
</gene>
<dbReference type="InterPro" id="IPR050482">
    <property type="entry name" value="Sensor_HK_TwoCompSys"/>
</dbReference>
<dbReference type="PANTHER" id="PTHR24421:SF10">
    <property type="entry name" value="NITRATE_NITRITE SENSOR PROTEIN NARQ"/>
    <property type="match status" value="1"/>
</dbReference>
<evidence type="ECO:0000256" key="6">
    <source>
        <dbReference type="ARBA" id="ARBA00022777"/>
    </source>
</evidence>
<dbReference type="GO" id="GO:0005524">
    <property type="term" value="F:ATP binding"/>
    <property type="evidence" value="ECO:0007669"/>
    <property type="project" value="UniProtKB-KW"/>
</dbReference>
<evidence type="ECO:0000256" key="8">
    <source>
        <dbReference type="ARBA" id="ARBA00023012"/>
    </source>
</evidence>
<accession>A0A562VCE4</accession>
<evidence type="ECO:0000256" key="3">
    <source>
        <dbReference type="ARBA" id="ARBA00022553"/>
    </source>
</evidence>
<dbReference type="GO" id="GO:0046983">
    <property type="term" value="F:protein dimerization activity"/>
    <property type="evidence" value="ECO:0007669"/>
    <property type="project" value="InterPro"/>
</dbReference>
<proteinExistence type="predicted"/>
<dbReference type="Pfam" id="PF02518">
    <property type="entry name" value="HATPase_c"/>
    <property type="match status" value="1"/>
</dbReference>
<evidence type="ECO:0000256" key="9">
    <source>
        <dbReference type="SAM" id="Coils"/>
    </source>
</evidence>
<keyword evidence="8" id="KW-0902">Two-component regulatory system</keyword>
<dbReference type="EMBL" id="VLLL01000005">
    <property type="protein sequence ID" value="TWJ15563.1"/>
    <property type="molecule type" value="Genomic_DNA"/>
</dbReference>
<evidence type="ECO:0000313" key="12">
    <source>
        <dbReference type="EMBL" id="TWJ15563.1"/>
    </source>
</evidence>
<evidence type="ECO:0000256" key="2">
    <source>
        <dbReference type="ARBA" id="ARBA00012438"/>
    </source>
</evidence>
<comment type="caution">
    <text evidence="12">The sequence shown here is derived from an EMBL/GenBank/DDBJ whole genome shotgun (WGS) entry which is preliminary data.</text>
</comment>
<comment type="catalytic activity">
    <reaction evidence="1">
        <text>ATP + protein L-histidine = ADP + protein N-phospho-L-histidine.</text>
        <dbReference type="EC" id="2.7.13.3"/>
    </reaction>
</comment>
<evidence type="ECO:0000259" key="11">
    <source>
        <dbReference type="Pfam" id="PF07730"/>
    </source>
</evidence>
<evidence type="ECO:0000313" key="13">
    <source>
        <dbReference type="Proteomes" id="UP000321617"/>
    </source>
</evidence>
<dbReference type="Pfam" id="PF07730">
    <property type="entry name" value="HisKA_3"/>
    <property type="match status" value="1"/>
</dbReference>